<feature type="signal peptide" evidence="2">
    <location>
        <begin position="1"/>
        <end position="30"/>
    </location>
</feature>
<evidence type="ECO:0000259" key="3">
    <source>
        <dbReference type="Pfam" id="PF08239"/>
    </source>
</evidence>
<organism evidence="4 5">
    <name type="scientific">Mycolicibacter heraklionensis</name>
    <dbReference type="NCBI Taxonomy" id="512402"/>
    <lineage>
        <taxon>Bacteria</taxon>
        <taxon>Bacillati</taxon>
        <taxon>Actinomycetota</taxon>
        <taxon>Actinomycetes</taxon>
        <taxon>Mycobacteriales</taxon>
        <taxon>Mycobacteriaceae</taxon>
        <taxon>Mycolicibacter</taxon>
    </lineage>
</organism>
<reference evidence="4" key="1">
    <citation type="submission" date="2021-08" db="EMBL/GenBank/DDBJ databases">
        <title>Whole genome sequencing of non-tuberculosis mycobacteria type-strains.</title>
        <authorList>
            <person name="Igarashi Y."/>
            <person name="Osugi A."/>
            <person name="Mitarai S."/>
        </authorList>
    </citation>
    <scope>NUCLEOTIDE SEQUENCE</scope>
    <source>
        <strain evidence="4">JCM 30995</strain>
    </source>
</reference>
<accession>A0A9X7ZFF0</accession>
<dbReference type="Pfam" id="PF08239">
    <property type="entry name" value="SH3_3"/>
    <property type="match status" value="1"/>
</dbReference>
<dbReference type="InterPro" id="IPR003646">
    <property type="entry name" value="SH3-like_bac-type"/>
</dbReference>
<evidence type="ECO:0000256" key="2">
    <source>
        <dbReference type="SAM" id="SignalP"/>
    </source>
</evidence>
<evidence type="ECO:0000313" key="4">
    <source>
        <dbReference type="EMBL" id="QZA06382.1"/>
    </source>
</evidence>
<protein>
    <submittedName>
        <fullName evidence="4">SH3 domain-containing protein</fullName>
    </submittedName>
</protein>
<sequence>MATKYPSRLISPVAAVAAFAGLTGVAVAVADPLPYGPDTCIQGYVWREAIPNDHVCVTPAVRARTQQENSTVAERRDPTGAYGSNTCKQGYVWREAFDGDVVCVTPDIRSATKADNAQAASRVQKPQSQANRTTITGDVDIYAQPGGQGKPYGMVSKGTQVEVKVRQDDRWVQIAGPNVPGGSGWVWGDYVGS</sequence>
<dbReference type="Gene3D" id="2.30.30.40">
    <property type="entry name" value="SH3 Domains"/>
    <property type="match status" value="1"/>
</dbReference>
<dbReference type="AlphaFoldDB" id="A0A9X7ZFF0"/>
<dbReference type="RefSeq" id="WP_220694253.1">
    <property type="nucleotide sequence ID" value="NZ_CP080997.1"/>
</dbReference>
<name>A0A9X7ZFF0_9MYCO</name>
<evidence type="ECO:0000256" key="1">
    <source>
        <dbReference type="SAM" id="MobiDB-lite"/>
    </source>
</evidence>
<feature type="region of interest" description="Disordered" evidence="1">
    <location>
        <begin position="115"/>
        <end position="136"/>
    </location>
</feature>
<keyword evidence="2" id="KW-0732">Signal</keyword>
<dbReference type="EMBL" id="CP080997">
    <property type="protein sequence ID" value="QZA06382.1"/>
    <property type="molecule type" value="Genomic_DNA"/>
</dbReference>
<feature type="chain" id="PRO_5040751999" evidence="2">
    <location>
        <begin position="31"/>
        <end position="193"/>
    </location>
</feature>
<feature type="domain" description="SH3b" evidence="3">
    <location>
        <begin position="138"/>
        <end position="191"/>
    </location>
</feature>
<dbReference type="KEGG" id="mher:K3U94_15270"/>
<proteinExistence type="predicted"/>
<evidence type="ECO:0000313" key="5">
    <source>
        <dbReference type="Proteomes" id="UP000825008"/>
    </source>
</evidence>
<gene>
    <name evidence="4" type="ORF">K3U94_15270</name>
</gene>
<dbReference type="Proteomes" id="UP000825008">
    <property type="component" value="Chromosome"/>
</dbReference>